<proteinExistence type="evidence at transcript level"/>
<keyword evidence="15" id="KW-0520">NAD</keyword>
<feature type="site" description="Important for long-chain enoyl-CoA hydratase activity" evidence="41">
    <location>
        <position position="173"/>
    </location>
</feature>
<evidence type="ECO:0000256" key="24">
    <source>
        <dbReference type="ARBA" id="ARBA00049556"/>
    </source>
</evidence>
<keyword evidence="20" id="KW-0511">Multifunctional enzyme</keyword>
<keyword evidence="14" id="KW-0560">Oxidoreductase</keyword>
<dbReference type="Gene3D" id="1.10.1040.50">
    <property type="match status" value="1"/>
</dbReference>
<evidence type="ECO:0000256" key="38">
    <source>
        <dbReference type="ARBA" id="ARBA00077617"/>
    </source>
</evidence>
<evidence type="ECO:0000256" key="37">
    <source>
        <dbReference type="ARBA" id="ARBA00068347"/>
    </source>
</evidence>
<evidence type="ECO:0000256" key="40">
    <source>
        <dbReference type="PIRSR" id="PIRSR612803-1"/>
    </source>
</evidence>
<dbReference type="EC" id="4.2.1.17" evidence="6"/>
<evidence type="ECO:0000256" key="34">
    <source>
        <dbReference type="ARBA" id="ARBA00052989"/>
    </source>
</evidence>
<dbReference type="InterPro" id="IPR050136">
    <property type="entry name" value="FA_oxidation_alpha_subunit"/>
</dbReference>
<dbReference type="InterPro" id="IPR012803">
    <property type="entry name" value="Fa_ox_alpha_mit"/>
</dbReference>
<evidence type="ECO:0000256" key="6">
    <source>
        <dbReference type="ARBA" id="ARBA00012076"/>
    </source>
</evidence>
<comment type="catalytic activity">
    <reaction evidence="28">
        <text>(3S)-hydroxyoctanoyl-CoA = (2E)-octenoyl-CoA + H2O</text>
        <dbReference type="Rhea" id="RHEA:31199"/>
        <dbReference type="ChEBI" id="CHEBI:15377"/>
        <dbReference type="ChEBI" id="CHEBI:62242"/>
        <dbReference type="ChEBI" id="CHEBI:62617"/>
    </reaction>
    <physiologicalReaction direction="right-to-left" evidence="28">
        <dbReference type="Rhea" id="RHEA:31201"/>
    </physiologicalReaction>
</comment>
<keyword evidence="19" id="KW-0456">Lyase</keyword>
<comment type="catalytic activity">
    <reaction evidence="25">
        <text>1'-[1,2-di-(9Z,12Z-octadecadienoyl)-sn-glycero-3-phospho]-3'-[1-(9Z,12Z-octadecadienoyl)-sn-glycero-3-phospho]-glycerol + (9Z,12Z)-octadecadienoyl-CoA = 1',3'-bis-[1,2-di-(9Z,12Z-octadecadienoyl)-sn-glycero-3-phospho]-glycerol + CoA</text>
        <dbReference type="Rhea" id="RHEA:43672"/>
        <dbReference type="ChEBI" id="CHEBI:57287"/>
        <dbReference type="ChEBI" id="CHEBI:57383"/>
        <dbReference type="ChEBI" id="CHEBI:83580"/>
        <dbReference type="ChEBI" id="CHEBI:83581"/>
    </reaction>
    <physiologicalReaction direction="left-to-right" evidence="25">
        <dbReference type="Rhea" id="RHEA:43673"/>
    </physiologicalReaction>
</comment>
<dbReference type="Pfam" id="PF00378">
    <property type="entry name" value="ECH_1"/>
    <property type="match status" value="1"/>
</dbReference>
<comment type="subcellular location">
    <subcellularLocation>
        <location evidence="2">Mitochondrion inner membrane</location>
    </subcellularLocation>
</comment>
<dbReference type="CDD" id="cd06558">
    <property type="entry name" value="crotonase-like"/>
    <property type="match status" value="1"/>
</dbReference>
<feature type="domain" description="3-hydroxyacyl-CoA dehydrogenase C-terminal" evidence="42">
    <location>
        <begin position="545"/>
        <end position="638"/>
    </location>
</feature>
<evidence type="ECO:0000256" key="16">
    <source>
        <dbReference type="ARBA" id="ARBA00023098"/>
    </source>
</evidence>
<dbReference type="NCBIfam" id="TIGR02441">
    <property type="entry name" value="fa_ox_alpha_mit"/>
    <property type="match status" value="1"/>
</dbReference>
<comment type="similarity">
    <text evidence="5">In the N-terminal section; belongs to the enoyl-CoA hydratase/isomerase family.</text>
</comment>
<dbReference type="GO" id="GO:0006635">
    <property type="term" value="P:fatty acid beta-oxidation"/>
    <property type="evidence" value="ECO:0007669"/>
    <property type="project" value="UniProtKB-UniPathway"/>
</dbReference>
<evidence type="ECO:0000256" key="13">
    <source>
        <dbReference type="ARBA" id="ARBA00022990"/>
    </source>
</evidence>
<comment type="catalytic activity">
    <reaction evidence="24">
        <text>a (3S)-3-hydroxyacyl-CoA + NAD(+) = a 3-oxoacyl-CoA + NADH + H(+)</text>
        <dbReference type="Rhea" id="RHEA:22432"/>
        <dbReference type="ChEBI" id="CHEBI:15378"/>
        <dbReference type="ChEBI" id="CHEBI:57318"/>
        <dbReference type="ChEBI" id="CHEBI:57540"/>
        <dbReference type="ChEBI" id="CHEBI:57945"/>
        <dbReference type="ChEBI" id="CHEBI:90726"/>
        <dbReference type="EC" id="1.1.1.35"/>
    </reaction>
</comment>
<evidence type="ECO:0000256" key="23">
    <source>
        <dbReference type="ARBA" id="ARBA00048361"/>
    </source>
</evidence>
<comment type="subunit">
    <text evidence="35">Heterotetramer of 2 alpha/HADHA and 2 beta/HADHB subunits; forms the mitochondrial trifunctional enzyme. Also purified as higher order heterooligomers including a 4 alpha/HADHA and 4 beta/HADHB heterooligomer which physiological significance remains unclear. The mitochondrial trifunctional enzyme interacts with MTLN.</text>
</comment>
<dbReference type="GO" id="GO:0016507">
    <property type="term" value="C:mitochondrial fatty acid beta-oxidation multienzyme complex"/>
    <property type="evidence" value="ECO:0007669"/>
    <property type="project" value="InterPro"/>
</dbReference>
<dbReference type="InterPro" id="IPR008927">
    <property type="entry name" value="6-PGluconate_DH-like_C_sf"/>
</dbReference>
<organism evidence="44">
    <name type="scientific">Eulimnogammarus verrucosus</name>
    <name type="common">Amphipod</name>
    <dbReference type="NCBI Taxonomy" id="36941"/>
    <lineage>
        <taxon>Eukaryota</taxon>
        <taxon>Metazoa</taxon>
        <taxon>Ecdysozoa</taxon>
        <taxon>Arthropoda</taxon>
        <taxon>Crustacea</taxon>
        <taxon>Multicrustacea</taxon>
        <taxon>Malacostraca</taxon>
        <taxon>Eumalacostraca</taxon>
        <taxon>Peracarida</taxon>
        <taxon>Amphipoda</taxon>
        <taxon>Senticaudata</taxon>
        <taxon>Gammarida</taxon>
        <taxon>Gammaridira</taxon>
        <taxon>Gammaroidea</taxon>
        <taxon>Eulimnogammaridae</taxon>
        <taxon>Eulimnogammarinae</taxon>
        <taxon>Eulimnogammarus</taxon>
    </lineage>
</organism>
<comment type="similarity">
    <text evidence="4">In the central section; belongs to the 3-hydroxyacyl-CoA dehydrogenase family.</text>
</comment>
<sequence length="763" mass="82523">MASLRAFGPLSRCKISANTSKFKGWCVVQRWLSLSPTMSSPPMQLAIKNGIGVISLDQPGKVNVLNEELMVEVLKMMEQIENNSNIEAAVIISKKPNCFIAGADISMLGKVKTAEEGAALAAGGQKIMDRIEKSPKPIVAAIMGSCLGGGLEVAMACQYRIAVNEKSGLGLPEVMLGLLPGSGGTQRTRKLVGLPTALDMALTGKTLKADKAKKLGLVDQLVDPIGPGLASPEERTLEYLEEVAIQTAKNLARGDLKIKRGPKSRMDKVMDYALKYNFVKDFIFNKAKDQVMKATNGVYPAPLKILEVIRTGMDKGTKAGFEAEAKGFGELTVTSEAAGLMGLFHGQTECKKNKFGNPARPPKTLAILGAGLMGAGIAQVSVDKGYRTILKDMSEAGIARGIDQVQAGVDKSVKRKKISKYTGELYMSNLVPSLSYENFKDVDMVIEAVFEDISIKHKVIKEVEKYIPEHCIFASNTSALPITKIAEGSSRPDKVVGMHYFSPVDKMQLLEIITTDKTSKETAAAAVQVGLKQGKVVIVVKDGPGFYTTRILAPMLAEIIRVLQEGEDPKKVDALCRSAGFPVGGVTLADEVGLDVAMHIATYLSKELGVRAQGSDIRVLQEIVAAGYHGRKSGKGCFLYEKGVKDRPVNPGAEEILKRFKVEPRGFQSDDDIKMRFLSRFINESVYCLQDGILPTPLEGDVGAVFGLGFPPFTGGPFRFVDNYGADKLVAKMKAYQAAYGAEFEPCQMLQDYAKSGKKFYSK</sequence>
<keyword evidence="11" id="KW-0276">Fatty acid metabolism</keyword>
<keyword evidence="9" id="KW-0808">Transferase</keyword>
<dbReference type="Gene3D" id="3.90.226.10">
    <property type="entry name" value="2-enoyl-CoA Hydratase, Chain A, domain 1"/>
    <property type="match status" value="1"/>
</dbReference>
<evidence type="ECO:0000256" key="4">
    <source>
        <dbReference type="ARBA" id="ARBA00007005"/>
    </source>
</evidence>
<evidence type="ECO:0000256" key="7">
    <source>
        <dbReference type="ARBA" id="ARBA00022481"/>
    </source>
</evidence>
<evidence type="ECO:0000256" key="30">
    <source>
        <dbReference type="ARBA" id="ARBA00052711"/>
    </source>
</evidence>
<evidence type="ECO:0000256" key="25">
    <source>
        <dbReference type="ARBA" id="ARBA00050222"/>
    </source>
</evidence>
<keyword evidence="16" id="KW-0443">Lipid metabolism</keyword>
<keyword evidence="13" id="KW-0007">Acetylation</keyword>
<feature type="site" description="Important for long-chain enoyl-CoA hydratase activity" evidence="41">
    <location>
        <position position="152"/>
    </location>
</feature>
<dbReference type="InterPro" id="IPR006108">
    <property type="entry name" value="3HC_DH_C"/>
</dbReference>
<comment type="catalytic activity">
    <reaction evidence="34">
        <text>1'-[1,2-di-(9Z,12Z-octadecadienoyl)-sn-glycero-3-phospho]-3'-[1-(9Z,12Z-octadecadienoyl)-sn-glycero-3-phospho]-glycerol + hexadecanoyl-CoA = 1'-[1,2-di-(9Z,12Z-octadecadienoyl)-sn-glycero-3-phospho]-3'-[1-(9Z,12Z-octadecadienoyl)-2-hexadecanoyl-sn-glycero-3-phospho]-glycerol + CoA</text>
        <dbReference type="Rhea" id="RHEA:43680"/>
        <dbReference type="ChEBI" id="CHEBI:57287"/>
        <dbReference type="ChEBI" id="CHEBI:57379"/>
        <dbReference type="ChEBI" id="CHEBI:83580"/>
        <dbReference type="ChEBI" id="CHEBI:83583"/>
    </reaction>
    <physiologicalReaction direction="left-to-right" evidence="34">
        <dbReference type="Rhea" id="RHEA:43681"/>
    </physiologicalReaction>
</comment>
<comment type="catalytic activity">
    <reaction evidence="22">
        <text>(3S)-hydroxyhexadecanoyl-CoA + NAD(+) = 3-oxohexadecanoyl-CoA + NADH + H(+)</text>
        <dbReference type="Rhea" id="RHEA:31159"/>
        <dbReference type="ChEBI" id="CHEBI:15378"/>
        <dbReference type="ChEBI" id="CHEBI:57349"/>
        <dbReference type="ChEBI" id="CHEBI:57540"/>
        <dbReference type="ChEBI" id="CHEBI:57945"/>
        <dbReference type="ChEBI" id="CHEBI:62613"/>
    </reaction>
    <physiologicalReaction direction="left-to-right" evidence="22">
        <dbReference type="Rhea" id="RHEA:31160"/>
    </physiologicalReaction>
</comment>
<evidence type="ECO:0000256" key="1">
    <source>
        <dbReference type="ARBA" id="ARBA00000469"/>
    </source>
</evidence>
<evidence type="ECO:0000256" key="18">
    <source>
        <dbReference type="ARBA" id="ARBA00023136"/>
    </source>
</evidence>
<keyword evidence="12" id="KW-0809">Transit peptide</keyword>
<evidence type="ECO:0000256" key="21">
    <source>
        <dbReference type="ARBA" id="ARBA00035854"/>
    </source>
</evidence>
<keyword evidence="7" id="KW-0488">Methylation</keyword>
<dbReference type="FunFam" id="3.90.226.10:FF:000011">
    <property type="entry name" value="Fatty acid oxidation complex subunit alpha"/>
    <property type="match status" value="1"/>
</dbReference>
<accession>A0A289YD82</accession>
<dbReference type="GO" id="GO:0016509">
    <property type="term" value="F:long-chain (3S)-3-hydroxyacyl-CoA dehydrogenase (NAD+) activity"/>
    <property type="evidence" value="ECO:0007669"/>
    <property type="project" value="UniProtKB-EC"/>
</dbReference>
<comment type="catalytic activity">
    <reaction evidence="31">
        <text>(3S)-hydroxytetradecanoyl-CoA + NAD(+) = 3-oxotetradecanoyl-CoA + NADH + H(+)</text>
        <dbReference type="Rhea" id="RHEA:31167"/>
        <dbReference type="ChEBI" id="CHEBI:15378"/>
        <dbReference type="ChEBI" id="CHEBI:57540"/>
        <dbReference type="ChEBI" id="CHEBI:57945"/>
        <dbReference type="ChEBI" id="CHEBI:62543"/>
        <dbReference type="ChEBI" id="CHEBI:62614"/>
    </reaction>
    <physiologicalReaction direction="left-to-right" evidence="31">
        <dbReference type="Rhea" id="RHEA:31168"/>
    </physiologicalReaction>
</comment>
<feature type="domain" description="3-hydroxyacyl-CoA dehydrogenase C-terminal" evidence="42">
    <location>
        <begin position="676"/>
        <end position="758"/>
    </location>
</feature>
<comment type="catalytic activity">
    <reaction evidence="23">
        <text>(3S)-hydroxydecanoyl-CoA + NAD(+) = 3-oxodecanoyl-CoA + NADH + H(+)</text>
        <dbReference type="Rhea" id="RHEA:31187"/>
        <dbReference type="ChEBI" id="CHEBI:15378"/>
        <dbReference type="ChEBI" id="CHEBI:57540"/>
        <dbReference type="ChEBI" id="CHEBI:57945"/>
        <dbReference type="ChEBI" id="CHEBI:62548"/>
        <dbReference type="ChEBI" id="CHEBI:62616"/>
    </reaction>
    <physiologicalReaction direction="left-to-right" evidence="23">
        <dbReference type="Rhea" id="RHEA:31188"/>
    </physiologicalReaction>
</comment>
<comment type="catalytic activity">
    <reaction evidence="30">
        <text>(3S)-3-hydroxydodecanoyl-CoA = (2E)-dodecenoyl-CoA + H2O</text>
        <dbReference type="Rhea" id="RHEA:31075"/>
        <dbReference type="ChEBI" id="CHEBI:15377"/>
        <dbReference type="ChEBI" id="CHEBI:57330"/>
        <dbReference type="ChEBI" id="CHEBI:62558"/>
    </reaction>
    <physiologicalReaction direction="right-to-left" evidence="30">
        <dbReference type="Rhea" id="RHEA:31077"/>
    </physiologicalReaction>
</comment>
<evidence type="ECO:0000313" key="44">
    <source>
        <dbReference type="EMBL" id="ATA58412.1"/>
    </source>
</evidence>
<evidence type="ECO:0000256" key="8">
    <source>
        <dbReference type="ARBA" id="ARBA00022553"/>
    </source>
</evidence>
<dbReference type="InterPro" id="IPR001753">
    <property type="entry name" value="Enoyl-CoA_hydra/iso"/>
</dbReference>
<evidence type="ECO:0000256" key="9">
    <source>
        <dbReference type="ARBA" id="ARBA00022679"/>
    </source>
</evidence>
<keyword evidence="18" id="KW-0472">Membrane</keyword>
<evidence type="ECO:0000256" key="5">
    <source>
        <dbReference type="ARBA" id="ARBA00008750"/>
    </source>
</evidence>
<evidence type="ECO:0000256" key="3">
    <source>
        <dbReference type="ARBA" id="ARBA00005005"/>
    </source>
</evidence>
<evidence type="ECO:0000256" key="10">
    <source>
        <dbReference type="ARBA" id="ARBA00022792"/>
    </source>
</evidence>
<comment type="catalytic activity">
    <reaction evidence="32">
        <text>1'-[1,2-di-(9Z,12Z-octadecadienoyl)-sn-glycero-3-phospho]-3'-[1-(9Z,12Z-octadecadienoyl)-sn-glycero-3-phospho]-glycerol + (9Z)-octadecenoyl-CoA = 1'-[1,2-di-(9Z,12Z-octadecadienoyl)-sn-glycero-3-phospho]-3'-[1-(9Z,12Z-octadecadienoyl)-2-(9Z-octadecenoyl)-sn-glycero-3-phospho]-glycerol + CoA</text>
        <dbReference type="Rhea" id="RHEA:43676"/>
        <dbReference type="ChEBI" id="CHEBI:57287"/>
        <dbReference type="ChEBI" id="CHEBI:57387"/>
        <dbReference type="ChEBI" id="CHEBI:83580"/>
        <dbReference type="ChEBI" id="CHEBI:83582"/>
    </reaction>
    <physiologicalReaction direction="left-to-right" evidence="32">
        <dbReference type="Rhea" id="RHEA:43677"/>
    </physiologicalReaction>
</comment>
<dbReference type="InterPro" id="IPR036291">
    <property type="entry name" value="NAD(P)-bd_dom_sf"/>
</dbReference>
<dbReference type="PANTHER" id="PTHR43612">
    <property type="entry name" value="TRIFUNCTIONAL ENZYME SUBUNIT ALPHA"/>
    <property type="match status" value="1"/>
</dbReference>
<comment type="catalytic activity">
    <reaction evidence="27">
        <text>a 4-saturated-(3S)-3-hydroxyacyl-CoA = a (3E)-enoyl-CoA + H2O</text>
        <dbReference type="Rhea" id="RHEA:20724"/>
        <dbReference type="ChEBI" id="CHEBI:15377"/>
        <dbReference type="ChEBI" id="CHEBI:58521"/>
        <dbReference type="ChEBI" id="CHEBI:137480"/>
        <dbReference type="EC" id="4.2.1.17"/>
    </reaction>
    <physiologicalReaction direction="right-to-left" evidence="27">
        <dbReference type="Rhea" id="RHEA:20726"/>
    </physiologicalReaction>
</comment>
<evidence type="ECO:0000256" key="28">
    <source>
        <dbReference type="ARBA" id="ARBA00051877"/>
    </source>
</evidence>
<evidence type="ECO:0000256" key="2">
    <source>
        <dbReference type="ARBA" id="ARBA00004273"/>
    </source>
</evidence>
<dbReference type="GO" id="GO:0005743">
    <property type="term" value="C:mitochondrial inner membrane"/>
    <property type="evidence" value="ECO:0007669"/>
    <property type="project" value="UniProtKB-SubCell"/>
</dbReference>
<dbReference type="UniPathway" id="UPA00659"/>
<evidence type="ECO:0000256" key="41">
    <source>
        <dbReference type="PIRSR" id="PIRSR612803-2"/>
    </source>
</evidence>
<evidence type="ECO:0000259" key="43">
    <source>
        <dbReference type="Pfam" id="PF02737"/>
    </source>
</evidence>
<dbReference type="InterPro" id="IPR006176">
    <property type="entry name" value="3-OHacyl-CoA_DH_NAD-bd"/>
</dbReference>
<dbReference type="SUPFAM" id="SSF51735">
    <property type="entry name" value="NAD(P)-binding Rossmann-fold domains"/>
    <property type="match status" value="1"/>
</dbReference>
<protein>
    <recommendedName>
        <fullName evidence="37">Trifunctional enzyme subunit alpha, mitochondrial</fullName>
        <ecNumber evidence="36">1.1.1.211</ecNumber>
        <ecNumber evidence="6">4.2.1.17</ecNumber>
    </recommendedName>
    <alternativeName>
        <fullName evidence="38">Monolysocardiolipin acyltransferase</fullName>
    </alternativeName>
    <alternativeName>
        <fullName evidence="39">TP-alpha</fullName>
    </alternativeName>
</protein>
<evidence type="ECO:0000256" key="22">
    <source>
        <dbReference type="ARBA" id="ARBA00047613"/>
    </source>
</evidence>
<dbReference type="GO" id="GO:0070403">
    <property type="term" value="F:NAD+ binding"/>
    <property type="evidence" value="ECO:0007669"/>
    <property type="project" value="InterPro"/>
</dbReference>
<reference evidence="44" key="1">
    <citation type="submission" date="2016-09" db="EMBL/GenBank/DDBJ databases">
        <title>Temperature-dependent capacities of key metabolic enzymes correlate with whole-animal responses in three boreal amphipod species.</title>
        <authorList>
            <person name="Jakob L."/>
            <person name="Vereshchagina K.P."/>
            <person name="Tillmann A."/>
            <person name="Rivarola-Duarte L."/>
            <person name="Axenov-Gribanov D.V."/>
            <person name="Gurkov A.N."/>
            <person name="Schuettler A."/>
            <person name="Bedulina D.S."/>
            <person name="Timofeyev M.A."/>
            <person name="Stadler P.F."/>
            <person name="Poertner H.-O."/>
            <person name="Sartoris F.-J."/>
            <person name="Luckenbach T."/>
            <person name="Lucassen M."/>
        </authorList>
    </citation>
    <scope>NUCLEOTIDE SEQUENCE</scope>
    <source>
        <strain evidence="44">ECHA-Ev</strain>
        <tissue evidence="44">Abdominal muscle</tissue>
    </source>
</reference>
<evidence type="ECO:0000256" key="26">
    <source>
        <dbReference type="ARBA" id="ARBA00050446"/>
    </source>
</evidence>
<dbReference type="EC" id="1.1.1.211" evidence="36"/>
<dbReference type="Gene3D" id="3.40.50.720">
    <property type="entry name" value="NAD(P)-binding Rossmann-like Domain"/>
    <property type="match status" value="1"/>
</dbReference>
<evidence type="ECO:0000256" key="27">
    <source>
        <dbReference type="ARBA" id="ARBA00051215"/>
    </source>
</evidence>
<comment type="catalytic activity">
    <reaction evidence="33">
        <text>(3S)-3-hydroxydodecanoyl-CoA + NAD(+) = 3-oxododecanoyl-CoA + NADH + H(+)</text>
        <dbReference type="Rhea" id="RHEA:31179"/>
        <dbReference type="ChEBI" id="CHEBI:15378"/>
        <dbReference type="ChEBI" id="CHEBI:57540"/>
        <dbReference type="ChEBI" id="CHEBI:57945"/>
        <dbReference type="ChEBI" id="CHEBI:62558"/>
        <dbReference type="ChEBI" id="CHEBI:62615"/>
    </reaction>
    <physiologicalReaction direction="left-to-right" evidence="33">
        <dbReference type="Rhea" id="RHEA:31180"/>
    </physiologicalReaction>
</comment>
<evidence type="ECO:0000256" key="31">
    <source>
        <dbReference type="ARBA" id="ARBA00052834"/>
    </source>
</evidence>
<keyword evidence="17" id="KW-0496">Mitochondrion</keyword>
<dbReference type="EMBL" id="KX831870">
    <property type="protein sequence ID" value="ATA58412.1"/>
    <property type="molecule type" value="mRNA"/>
</dbReference>
<evidence type="ECO:0000256" key="32">
    <source>
        <dbReference type="ARBA" id="ARBA00052860"/>
    </source>
</evidence>
<dbReference type="SUPFAM" id="SSF48179">
    <property type="entry name" value="6-phosphogluconate dehydrogenase C-terminal domain-like"/>
    <property type="match status" value="2"/>
</dbReference>
<dbReference type="GO" id="GO:0016740">
    <property type="term" value="F:transferase activity"/>
    <property type="evidence" value="ECO:0007669"/>
    <property type="project" value="UniProtKB-KW"/>
</dbReference>
<evidence type="ECO:0000256" key="15">
    <source>
        <dbReference type="ARBA" id="ARBA00023027"/>
    </source>
</evidence>
<evidence type="ECO:0000256" key="29">
    <source>
        <dbReference type="ARBA" id="ARBA00052224"/>
    </source>
</evidence>
<feature type="active site" description="For hydroxyacyl-coenzyme A dehydrogenase activity" evidence="40">
    <location>
        <position position="511"/>
    </location>
</feature>
<comment type="catalytic activity">
    <reaction evidence="21">
        <text>a (3S)-3-hydroxyacyl-CoA = a (2E)-enoyl-CoA + H2O</text>
        <dbReference type="Rhea" id="RHEA:16105"/>
        <dbReference type="ChEBI" id="CHEBI:15377"/>
        <dbReference type="ChEBI" id="CHEBI:57318"/>
        <dbReference type="ChEBI" id="CHEBI:58856"/>
        <dbReference type="EC" id="4.2.1.17"/>
    </reaction>
    <physiologicalReaction direction="right-to-left" evidence="21">
        <dbReference type="Rhea" id="RHEA:16107"/>
    </physiologicalReaction>
</comment>
<comment type="catalytic activity">
    <reaction evidence="26">
        <text>a long-chain (3S)-3-hydroxy fatty acyl-CoA + NAD(+) = a long-chain 3-oxo-fatty acyl-CoA + NADH + H(+)</text>
        <dbReference type="Rhea" id="RHEA:52656"/>
        <dbReference type="ChEBI" id="CHEBI:15378"/>
        <dbReference type="ChEBI" id="CHEBI:57540"/>
        <dbReference type="ChEBI" id="CHEBI:57945"/>
        <dbReference type="ChEBI" id="CHEBI:136757"/>
        <dbReference type="ChEBI" id="CHEBI:136758"/>
        <dbReference type="EC" id="1.1.1.211"/>
    </reaction>
    <physiologicalReaction direction="left-to-right" evidence="26">
        <dbReference type="Rhea" id="RHEA:52657"/>
    </physiologicalReaction>
</comment>
<dbReference type="FunFam" id="3.40.50.720:FF:000009">
    <property type="entry name" value="Fatty oxidation complex, alpha subunit"/>
    <property type="match status" value="1"/>
</dbReference>
<keyword evidence="10" id="KW-0999">Mitochondrion inner membrane</keyword>
<evidence type="ECO:0000256" key="11">
    <source>
        <dbReference type="ARBA" id="ARBA00022832"/>
    </source>
</evidence>
<evidence type="ECO:0000256" key="36">
    <source>
        <dbReference type="ARBA" id="ARBA00066806"/>
    </source>
</evidence>
<evidence type="ECO:0000259" key="42">
    <source>
        <dbReference type="Pfam" id="PF00725"/>
    </source>
</evidence>
<dbReference type="FunFam" id="1.10.1040.50:FF:000002">
    <property type="entry name" value="Trifunctional enzyme subunit alpha, mitochondrial"/>
    <property type="match status" value="1"/>
</dbReference>
<comment type="pathway">
    <text evidence="3">Lipid metabolism; fatty acid beta-oxidation.</text>
</comment>
<evidence type="ECO:0000256" key="35">
    <source>
        <dbReference type="ARBA" id="ARBA00062153"/>
    </source>
</evidence>
<evidence type="ECO:0000256" key="39">
    <source>
        <dbReference type="ARBA" id="ARBA00083277"/>
    </source>
</evidence>
<comment type="catalytic activity">
    <reaction evidence="29">
        <text>(3S)-hydroxyoctanoyl-CoA + NAD(+) = 3-oxooctanoyl-CoA + NADH + H(+)</text>
        <dbReference type="Rhea" id="RHEA:31195"/>
        <dbReference type="ChEBI" id="CHEBI:15378"/>
        <dbReference type="ChEBI" id="CHEBI:57540"/>
        <dbReference type="ChEBI" id="CHEBI:57945"/>
        <dbReference type="ChEBI" id="CHEBI:62617"/>
        <dbReference type="ChEBI" id="CHEBI:62619"/>
    </reaction>
    <physiologicalReaction direction="left-to-right" evidence="29">
        <dbReference type="Rhea" id="RHEA:31196"/>
    </physiologicalReaction>
</comment>
<dbReference type="GO" id="GO:0004300">
    <property type="term" value="F:enoyl-CoA hydratase activity"/>
    <property type="evidence" value="ECO:0007669"/>
    <property type="project" value="UniProtKB-EC"/>
</dbReference>
<dbReference type="PANTHER" id="PTHR43612:SF3">
    <property type="entry name" value="TRIFUNCTIONAL ENZYME SUBUNIT ALPHA, MITOCHONDRIAL"/>
    <property type="match status" value="1"/>
</dbReference>
<feature type="domain" description="3-hydroxyacyl-CoA dehydrogenase NAD binding" evidence="43">
    <location>
        <begin position="365"/>
        <end position="542"/>
    </location>
</feature>
<name>A0A289YD82_EULVE</name>
<dbReference type="InterPro" id="IPR006180">
    <property type="entry name" value="3-OHacyl-CoA_DH_CS"/>
</dbReference>
<dbReference type="Pfam" id="PF00725">
    <property type="entry name" value="3HCDH"/>
    <property type="match status" value="2"/>
</dbReference>
<dbReference type="Pfam" id="PF02737">
    <property type="entry name" value="3HCDH_N"/>
    <property type="match status" value="1"/>
</dbReference>
<dbReference type="SUPFAM" id="SSF52096">
    <property type="entry name" value="ClpP/crotonase"/>
    <property type="match status" value="1"/>
</dbReference>
<dbReference type="PROSITE" id="PS00067">
    <property type="entry name" value="3HCDH"/>
    <property type="match status" value="1"/>
</dbReference>
<dbReference type="AlphaFoldDB" id="A0A289YD82"/>
<dbReference type="InterPro" id="IPR029045">
    <property type="entry name" value="ClpP/crotonase-like_dom_sf"/>
</dbReference>
<evidence type="ECO:0000256" key="20">
    <source>
        <dbReference type="ARBA" id="ARBA00023268"/>
    </source>
</evidence>
<evidence type="ECO:0000256" key="33">
    <source>
        <dbReference type="ARBA" id="ARBA00052945"/>
    </source>
</evidence>
<keyword evidence="8" id="KW-0597">Phosphoprotein</keyword>
<comment type="catalytic activity">
    <reaction evidence="1">
        <text>(3S)-hydroxyhexadecanoyl-CoA = (2E)-hexadecenoyl-CoA + H2O</text>
        <dbReference type="Rhea" id="RHEA:31163"/>
        <dbReference type="ChEBI" id="CHEBI:15377"/>
        <dbReference type="ChEBI" id="CHEBI:61526"/>
        <dbReference type="ChEBI" id="CHEBI:62613"/>
    </reaction>
    <physiologicalReaction direction="right-to-left" evidence="1">
        <dbReference type="Rhea" id="RHEA:31165"/>
    </physiologicalReaction>
</comment>
<feature type="site" description="Important for hydroxyacyl-coenzyme A dehydrogenase activity" evidence="41">
    <location>
        <position position="499"/>
    </location>
</feature>
<evidence type="ECO:0000256" key="12">
    <source>
        <dbReference type="ARBA" id="ARBA00022946"/>
    </source>
</evidence>
<evidence type="ECO:0000256" key="17">
    <source>
        <dbReference type="ARBA" id="ARBA00023128"/>
    </source>
</evidence>
<evidence type="ECO:0000256" key="19">
    <source>
        <dbReference type="ARBA" id="ARBA00023239"/>
    </source>
</evidence>
<evidence type="ECO:0000256" key="14">
    <source>
        <dbReference type="ARBA" id="ARBA00023002"/>
    </source>
</evidence>